<dbReference type="EC" id="5.2.1.8" evidence="2"/>
<evidence type="ECO:0000256" key="5">
    <source>
        <dbReference type="ARBA" id="ARBA00023235"/>
    </source>
</evidence>
<dbReference type="KEGG" id="tsa:AciPR4_1245"/>
<evidence type="ECO:0000259" key="7">
    <source>
        <dbReference type="PROSITE" id="PS50198"/>
    </source>
</evidence>
<sequence length="275" mass="31299">MAYLVNGELVSDELLFGEFHHLGGSSIDPSQPGAEHEARVLRQMAEQRILSAVLLRQLAVGAGITASDEEVDTRRRAQWGTSSASVCGPGVYLAIRDNLLIEKYSQWLTRHEMRPSREEVERYYEQHRVEFHQPERIEVAHIICNIDRPEDRAVAQSKMQQAEMELNTGKPFQKVAEKYSDCGGKVPLGWITRGVMVEEFDEVVFTLKRNERSEIFSSRFGLHIATVLNIKPAGYEPLQEVKLSIAKRMLEERRQKTVRLAVDEATRRAVIEVVA</sequence>
<dbReference type="InterPro" id="IPR046357">
    <property type="entry name" value="PPIase_dom_sf"/>
</dbReference>
<keyword evidence="3" id="KW-0732">Signal</keyword>
<evidence type="ECO:0000256" key="2">
    <source>
        <dbReference type="ARBA" id="ARBA00013194"/>
    </source>
</evidence>
<dbReference type="InterPro" id="IPR027304">
    <property type="entry name" value="Trigger_fact/SurA_dom_sf"/>
</dbReference>
<dbReference type="STRING" id="401053.AciPR4_1245"/>
<dbReference type="HOGENOM" id="CLU_959541_0_0_0"/>
<evidence type="ECO:0000313" key="8">
    <source>
        <dbReference type="EMBL" id="ADV82070.1"/>
    </source>
</evidence>
<protein>
    <recommendedName>
        <fullName evidence="2">peptidylprolyl isomerase</fullName>
        <ecNumber evidence="2">5.2.1.8</ecNumber>
    </recommendedName>
</protein>
<dbReference type="PANTHER" id="PTHR47245">
    <property type="entry name" value="PEPTIDYLPROLYL ISOMERASE"/>
    <property type="match status" value="1"/>
</dbReference>
<dbReference type="Proteomes" id="UP000006844">
    <property type="component" value="Chromosome"/>
</dbReference>
<comment type="catalytic activity">
    <reaction evidence="1">
        <text>[protein]-peptidylproline (omega=180) = [protein]-peptidylproline (omega=0)</text>
        <dbReference type="Rhea" id="RHEA:16237"/>
        <dbReference type="Rhea" id="RHEA-COMP:10747"/>
        <dbReference type="Rhea" id="RHEA-COMP:10748"/>
        <dbReference type="ChEBI" id="CHEBI:83833"/>
        <dbReference type="ChEBI" id="CHEBI:83834"/>
        <dbReference type="EC" id="5.2.1.8"/>
    </reaction>
</comment>
<dbReference type="PROSITE" id="PS50198">
    <property type="entry name" value="PPIC_PPIASE_2"/>
    <property type="match status" value="1"/>
</dbReference>
<accession>E8UZ52</accession>
<dbReference type="SUPFAM" id="SSF109998">
    <property type="entry name" value="Triger factor/SurA peptide-binding domain-like"/>
    <property type="match status" value="1"/>
</dbReference>
<dbReference type="eggNOG" id="COG0760">
    <property type="taxonomic scope" value="Bacteria"/>
</dbReference>
<keyword evidence="9" id="KW-1185">Reference proteome</keyword>
<evidence type="ECO:0000313" key="9">
    <source>
        <dbReference type="Proteomes" id="UP000006844"/>
    </source>
</evidence>
<name>E8UZ52_TERSS</name>
<evidence type="ECO:0000256" key="1">
    <source>
        <dbReference type="ARBA" id="ARBA00000971"/>
    </source>
</evidence>
<dbReference type="Gene3D" id="3.10.50.40">
    <property type="match status" value="1"/>
</dbReference>
<organism evidence="8 9">
    <name type="scientific">Terriglobus saanensis (strain ATCC BAA-1853 / DSM 23119 / SP1PR4)</name>
    <dbReference type="NCBI Taxonomy" id="401053"/>
    <lineage>
        <taxon>Bacteria</taxon>
        <taxon>Pseudomonadati</taxon>
        <taxon>Acidobacteriota</taxon>
        <taxon>Terriglobia</taxon>
        <taxon>Terriglobales</taxon>
        <taxon>Acidobacteriaceae</taxon>
        <taxon>Terriglobus</taxon>
    </lineage>
</organism>
<proteinExistence type="predicted"/>
<keyword evidence="4 6" id="KW-0697">Rotamase</keyword>
<evidence type="ECO:0000256" key="4">
    <source>
        <dbReference type="ARBA" id="ARBA00023110"/>
    </source>
</evidence>
<dbReference type="AlphaFoldDB" id="E8UZ52"/>
<dbReference type="OrthoDB" id="14196at2"/>
<evidence type="ECO:0000256" key="6">
    <source>
        <dbReference type="PROSITE-ProRule" id="PRU00278"/>
    </source>
</evidence>
<dbReference type="Pfam" id="PF00639">
    <property type="entry name" value="Rotamase"/>
    <property type="match status" value="1"/>
</dbReference>
<evidence type="ECO:0000256" key="3">
    <source>
        <dbReference type="ARBA" id="ARBA00022729"/>
    </source>
</evidence>
<feature type="domain" description="PpiC" evidence="7">
    <location>
        <begin position="134"/>
        <end position="229"/>
    </location>
</feature>
<dbReference type="InterPro" id="IPR000297">
    <property type="entry name" value="PPIase_PpiC"/>
</dbReference>
<dbReference type="EMBL" id="CP002467">
    <property type="protein sequence ID" value="ADV82070.1"/>
    <property type="molecule type" value="Genomic_DNA"/>
</dbReference>
<dbReference type="PANTHER" id="PTHR47245:SF1">
    <property type="entry name" value="FOLDASE PROTEIN PRSA"/>
    <property type="match status" value="1"/>
</dbReference>
<dbReference type="GO" id="GO:0003755">
    <property type="term" value="F:peptidyl-prolyl cis-trans isomerase activity"/>
    <property type="evidence" value="ECO:0007669"/>
    <property type="project" value="UniProtKB-KW"/>
</dbReference>
<dbReference type="RefSeq" id="WP_013567803.1">
    <property type="nucleotide sequence ID" value="NC_014963.1"/>
</dbReference>
<keyword evidence="5 6" id="KW-0413">Isomerase</keyword>
<gene>
    <name evidence="8" type="ordered locus">AciPR4_1245</name>
</gene>
<reference evidence="8 9" key="1">
    <citation type="journal article" date="2012" name="Stand. Genomic Sci.">
        <title>Complete genome sequence of Terriglobus saanensis type strain SP1PR4(T), an Acidobacteria from tundra soil.</title>
        <authorList>
            <person name="Rawat S.R."/>
            <person name="Mannisto M.K."/>
            <person name="Starovoytov V."/>
            <person name="Goodwin L."/>
            <person name="Nolan M."/>
            <person name="Hauser L."/>
            <person name="Land M."/>
            <person name="Davenport K.W."/>
            <person name="Woyke T."/>
            <person name="Haggblom M.M."/>
        </authorList>
    </citation>
    <scope>NUCLEOTIDE SEQUENCE</scope>
    <source>
        <strain evidence="9">ATCC BAA-1853 / DSM 23119 / SP1PR4</strain>
    </source>
</reference>
<dbReference type="SUPFAM" id="SSF54534">
    <property type="entry name" value="FKBP-like"/>
    <property type="match status" value="1"/>
</dbReference>
<dbReference type="InterPro" id="IPR050245">
    <property type="entry name" value="PrsA_foldase"/>
</dbReference>